<organism evidence="2">
    <name type="scientific">marine metagenome</name>
    <dbReference type="NCBI Taxonomy" id="408172"/>
    <lineage>
        <taxon>unclassified sequences</taxon>
        <taxon>metagenomes</taxon>
        <taxon>ecological metagenomes</taxon>
    </lineage>
</organism>
<dbReference type="AlphaFoldDB" id="A0A382WAB9"/>
<feature type="domain" description="Non-haem dioxygenase N-terminal" evidence="1">
    <location>
        <begin position="5"/>
        <end position="126"/>
    </location>
</feature>
<dbReference type="Gene3D" id="2.60.120.330">
    <property type="entry name" value="B-lactam Antibiotic, Isopenicillin N Synthase, Chain"/>
    <property type="match status" value="1"/>
</dbReference>
<proteinExistence type="predicted"/>
<evidence type="ECO:0000259" key="1">
    <source>
        <dbReference type="Pfam" id="PF14226"/>
    </source>
</evidence>
<feature type="non-terminal residue" evidence="2">
    <location>
        <position position="168"/>
    </location>
</feature>
<evidence type="ECO:0000313" key="2">
    <source>
        <dbReference type="EMBL" id="SVD55629.1"/>
    </source>
</evidence>
<protein>
    <recommendedName>
        <fullName evidence="1">Non-haem dioxygenase N-terminal domain-containing protein</fullName>
    </recommendedName>
</protein>
<name>A0A382WAB9_9ZZZZ</name>
<dbReference type="InterPro" id="IPR026992">
    <property type="entry name" value="DIOX_N"/>
</dbReference>
<reference evidence="2" key="1">
    <citation type="submission" date="2018-05" db="EMBL/GenBank/DDBJ databases">
        <authorList>
            <person name="Lanie J.A."/>
            <person name="Ng W.-L."/>
            <person name="Kazmierczak K.M."/>
            <person name="Andrzejewski T.M."/>
            <person name="Davidsen T.M."/>
            <person name="Wayne K.J."/>
            <person name="Tettelin H."/>
            <person name="Glass J.I."/>
            <person name="Rusch D."/>
            <person name="Podicherti R."/>
            <person name="Tsui H.-C.T."/>
            <person name="Winkler M.E."/>
        </authorList>
    </citation>
    <scope>NUCLEOTIDE SEQUENCE</scope>
</reference>
<dbReference type="EMBL" id="UINC01158212">
    <property type="protein sequence ID" value="SVD55629.1"/>
    <property type="molecule type" value="Genomic_DNA"/>
</dbReference>
<sequence>MLDVIPQVNLQDFTSNGSQRQKTFVQTVGDALAEIGFFVLAGHGVDTHLISRCYNHAATFFNLPEKVKDTYEKQEINGQRGYTHFGKEHAKDSTQPDLKEFYQIGRTLTIDHPLHYQFLHNIWPTEIDSFKQDFKDLYLQLERCAIQLLSACSLYLEQPVDWLSKMSE</sequence>
<dbReference type="Pfam" id="PF14226">
    <property type="entry name" value="DIOX_N"/>
    <property type="match status" value="1"/>
</dbReference>
<dbReference type="SUPFAM" id="SSF51197">
    <property type="entry name" value="Clavaminate synthase-like"/>
    <property type="match status" value="1"/>
</dbReference>
<accession>A0A382WAB9</accession>
<gene>
    <name evidence="2" type="ORF">METZ01_LOCUS408483</name>
</gene>
<dbReference type="InterPro" id="IPR027443">
    <property type="entry name" value="IPNS-like_sf"/>
</dbReference>